<dbReference type="EMBL" id="JAVIFY010000017">
    <property type="protein sequence ID" value="MDQ9093573.1"/>
    <property type="molecule type" value="Genomic_DNA"/>
</dbReference>
<evidence type="ECO:0000313" key="2">
    <source>
        <dbReference type="Proteomes" id="UP001226574"/>
    </source>
</evidence>
<gene>
    <name evidence="1" type="ORF">RC083_18550</name>
</gene>
<dbReference type="Proteomes" id="UP001226574">
    <property type="component" value="Unassembled WGS sequence"/>
</dbReference>
<evidence type="ECO:0000313" key="1">
    <source>
        <dbReference type="EMBL" id="MDQ9093573.1"/>
    </source>
</evidence>
<comment type="caution">
    <text evidence="1">The sequence shown here is derived from an EMBL/GenBank/DDBJ whole genome shotgun (WGS) entry which is preliminary data.</text>
</comment>
<dbReference type="InterPro" id="IPR010836">
    <property type="entry name" value="SapC"/>
</dbReference>
<sequence length="239" mass="27075">MMTKATLLDKKIHANLFINTSVGHEFGDNINYIPIVADELKQLVLDYPVYFMKNSQTGQFELFALTGFTAGQNLFVHQGEWRAQHIPLHIKRQPFKLGLRDNSLTEATDNDLAVLIDEEHPRVNSDTGERIFDEQGEPSAYLNSVCEQLMTLMHGNKRTNAFINTLLQHELIEAVQLSLTQHGEKQTYTGLYAINEQALVELSTDALKSLHEMGYLQACYMIIAATGHIQKLLNWQSEA</sequence>
<protein>
    <submittedName>
        <fullName evidence="1">SapC family protein</fullName>
    </submittedName>
</protein>
<accession>A0ABU1BGI0</accession>
<proteinExistence type="predicted"/>
<organism evidence="1 2">
    <name type="scientific">Pseudoalteromonas haloplanktis</name>
    <name type="common">Alteromonas haloplanktis</name>
    <dbReference type="NCBI Taxonomy" id="228"/>
    <lineage>
        <taxon>Bacteria</taxon>
        <taxon>Pseudomonadati</taxon>
        <taxon>Pseudomonadota</taxon>
        <taxon>Gammaproteobacteria</taxon>
        <taxon>Alteromonadales</taxon>
        <taxon>Pseudoalteromonadaceae</taxon>
        <taxon>Pseudoalteromonas</taxon>
    </lineage>
</organism>
<dbReference type="Pfam" id="PF07277">
    <property type="entry name" value="SapC"/>
    <property type="match status" value="1"/>
</dbReference>
<name>A0ABU1BGI0_PSEHA</name>
<keyword evidence="2" id="KW-1185">Reference proteome</keyword>
<reference evidence="1 2" key="1">
    <citation type="submission" date="2023-08" db="EMBL/GenBank/DDBJ databases">
        <title>Pseudoalteromonas haloplanktis LL1 genome.</title>
        <authorList>
            <person name="Wu S."/>
        </authorList>
    </citation>
    <scope>NUCLEOTIDE SEQUENCE [LARGE SCALE GENOMIC DNA]</scope>
    <source>
        <strain evidence="1 2">LL1</strain>
    </source>
</reference>
<dbReference type="RefSeq" id="WP_309039612.1">
    <property type="nucleotide sequence ID" value="NZ_JAVIFY010000017.1"/>
</dbReference>